<protein>
    <recommendedName>
        <fullName evidence="6">Gustatory receptor</fullName>
    </recommendedName>
</protein>
<keyword evidence="8" id="KW-1185">Reference proteome</keyword>
<feature type="transmembrane region" description="Helical" evidence="6">
    <location>
        <begin position="184"/>
        <end position="207"/>
    </location>
</feature>
<dbReference type="PhylomeDB" id="B3LVH8"/>
<dbReference type="GeneID" id="6499755"/>
<dbReference type="CTD" id="117471"/>
<dbReference type="STRING" id="7217.B3LVH8"/>
<name>B3LVH8_DROAN</name>
<reference evidence="7 8" key="1">
    <citation type="journal article" date="2007" name="Nature">
        <title>Evolution of genes and genomes on the Drosophila phylogeny.</title>
        <authorList>
            <consortium name="Drosophila 12 Genomes Consortium"/>
            <person name="Clark A.G."/>
            <person name="Eisen M.B."/>
            <person name="Smith D.R."/>
            <person name="Bergman C.M."/>
            <person name="Oliver B."/>
            <person name="Markow T.A."/>
            <person name="Kaufman T.C."/>
            <person name="Kellis M."/>
            <person name="Gelbart W."/>
            <person name="Iyer V.N."/>
            <person name="Pollard D.A."/>
            <person name="Sackton T.B."/>
            <person name="Larracuente A.M."/>
            <person name="Singh N.D."/>
            <person name="Abad J.P."/>
            <person name="Abt D.N."/>
            <person name="Adryan B."/>
            <person name="Aguade M."/>
            <person name="Akashi H."/>
            <person name="Anderson W.W."/>
            <person name="Aquadro C.F."/>
            <person name="Ardell D.H."/>
            <person name="Arguello R."/>
            <person name="Artieri C.G."/>
            <person name="Barbash D.A."/>
            <person name="Barker D."/>
            <person name="Barsanti P."/>
            <person name="Batterham P."/>
            <person name="Batzoglou S."/>
            <person name="Begun D."/>
            <person name="Bhutkar A."/>
            <person name="Blanco E."/>
            <person name="Bosak S.A."/>
            <person name="Bradley R.K."/>
            <person name="Brand A.D."/>
            <person name="Brent M.R."/>
            <person name="Brooks A.N."/>
            <person name="Brown R.H."/>
            <person name="Butlin R.K."/>
            <person name="Caggese C."/>
            <person name="Calvi B.R."/>
            <person name="Bernardo de Carvalho A."/>
            <person name="Caspi A."/>
            <person name="Castrezana S."/>
            <person name="Celniker S.E."/>
            <person name="Chang J.L."/>
            <person name="Chapple C."/>
            <person name="Chatterji S."/>
            <person name="Chinwalla A."/>
            <person name="Civetta A."/>
            <person name="Clifton S.W."/>
            <person name="Comeron J.M."/>
            <person name="Costello J.C."/>
            <person name="Coyne J.A."/>
            <person name="Daub J."/>
            <person name="David R.G."/>
            <person name="Delcher A.L."/>
            <person name="Delehaunty K."/>
            <person name="Do C.B."/>
            <person name="Ebling H."/>
            <person name="Edwards K."/>
            <person name="Eickbush T."/>
            <person name="Evans J.D."/>
            <person name="Filipski A."/>
            <person name="Findeiss S."/>
            <person name="Freyhult E."/>
            <person name="Fulton L."/>
            <person name="Fulton R."/>
            <person name="Garcia A.C."/>
            <person name="Gardiner A."/>
            <person name="Garfield D.A."/>
            <person name="Garvin B.E."/>
            <person name="Gibson G."/>
            <person name="Gilbert D."/>
            <person name="Gnerre S."/>
            <person name="Godfrey J."/>
            <person name="Good R."/>
            <person name="Gotea V."/>
            <person name="Gravely B."/>
            <person name="Greenberg A.J."/>
            <person name="Griffiths-Jones S."/>
            <person name="Gross S."/>
            <person name="Guigo R."/>
            <person name="Gustafson E.A."/>
            <person name="Haerty W."/>
            <person name="Hahn M.W."/>
            <person name="Halligan D.L."/>
            <person name="Halpern A.L."/>
            <person name="Halter G.M."/>
            <person name="Han M.V."/>
            <person name="Heger A."/>
            <person name="Hillier L."/>
            <person name="Hinrichs A.S."/>
            <person name="Holmes I."/>
            <person name="Hoskins R.A."/>
            <person name="Hubisz M.J."/>
            <person name="Hultmark D."/>
            <person name="Huntley M.A."/>
            <person name="Jaffe D.B."/>
            <person name="Jagadeeshan S."/>
            <person name="Jeck W.R."/>
            <person name="Johnson J."/>
            <person name="Jones C.D."/>
            <person name="Jordan W.C."/>
            <person name="Karpen G.H."/>
            <person name="Kataoka E."/>
            <person name="Keightley P.D."/>
            <person name="Kheradpour P."/>
            <person name="Kirkness E.F."/>
            <person name="Koerich L.B."/>
            <person name="Kristiansen K."/>
            <person name="Kudrna D."/>
            <person name="Kulathinal R.J."/>
            <person name="Kumar S."/>
            <person name="Kwok R."/>
            <person name="Lander E."/>
            <person name="Langley C.H."/>
            <person name="Lapoint R."/>
            <person name="Lazzaro B.P."/>
            <person name="Lee S.J."/>
            <person name="Levesque L."/>
            <person name="Li R."/>
            <person name="Lin C.F."/>
            <person name="Lin M.F."/>
            <person name="Lindblad-Toh K."/>
            <person name="Llopart A."/>
            <person name="Long M."/>
            <person name="Low L."/>
            <person name="Lozovsky E."/>
            <person name="Lu J."/>
            <person name="Luo M."/>
            <person name="Machado C.A."/>
            <person name="Makalowski W."/>
            <person name="Marzo M."/>
            <person name="Matsuda M."/>
            <person name="Matzkin L."/>
            <person name="McAllister B."/>
            <person name="McBride C.S."/>
            <person name="McKernan B."/>
            <person name="McKernan K."/>
            <person name="Mendez-Lago M."/>
            <person name="Minx P."/>
            <person name="Mollenhauer M.U."/>
            <person name="Montooth K."/>
            <person name="Mount S.M."/>
            <person name="Mu X."/>
            <person name="Myers E."/>
            <person name="Negre B."/>
            <person name="Newfeld S."/>
            <person name="Nielsen R."/>
            <person name="Noor M.A."/>
            <person name="O'Grady P."/>
            <person name="Pachter L."/>
            <person name="Papaceit M."/>
            <person name="Parisi M.J."/>
            <person name="Parisi M."/>
            <person name="Parts L."/>
            <person name="Pedersen J.S."/>
            <person name="Pesole G."/>
            <person name="Phillippy A.M."/>
            <person name="Ponting C.P."/>
            <person name="Pop M."/>
            <person name="Porcelli D."/>
            <person name="Powell J.R."/>
            <person name="Prohaska S."/>
            <person name="Pruitt K."/>
            <person name="Puig M."/>
            <person name="Quesneville H."/>
            <person name="Ram K.R."/>
            <person name="Rand D."/>
            <person name="Rasmussen M.D."/>
            <person name="Reed L.K."/>
            <person name="Reenan R."/>
            <person name="Reily A."/>
            <person name="Remington K.A."/>
            <person name="Rieger T.T."/>
            <person name="Ritchie M.G."/>
            <person name="Robin C."/>
            <person name="Rogers Y.H."/>
            <person name="Rohde C."/>
            <person name="Rozas J."/>
            <person name="Rubenfield M.J."/>
            <person name="Ruiz A."/>
            <person name="Russo S."/>
            <person name="Salzberg S.L."/>
            <person name="Sanchez-Gracia A."/>
            <person name="Saranga D.J."/>
            <person name="Sato H."/>
            <person name="Schaeffer S.W."/>
            <person name="Schatz M.C."/>
            <person name="Schlenke T."/>
            <person name="Schwartz R."/>
            <person name="Segarra C."/>
            <person name="Singh R.S."/>
            <person name="Sirot L."/>
            <person name="Sirota M."/>
            <person name="Sisneros N.B."/>
            <person name="Smith C.D."/>
            <person name="Smith T.F."/>
            <person name="Spieth J."/>
            <person name="Stage D.E."/>
            <person name="Stark A."/>
            <person name="Stephan W."/>
            <person name="Strausberg R.L."/>
            <person name="Strempel S."/>
            <person name="Sturgill D."/>
            <person name="Sutton G."/>
            <person name="Sutton G.G."/>
            <person name="Tao W."/>
            <person name="Teichmann S."/>
            <person name="Tobari Y.N."/>
            <person name="Tomimura Y."/>
            <person name="Tsolas J.M."/>
            <person name="Valente V.L."/>
            <person name="Venter E."/>
            <person name="Venter J.C."/>
            <person name="Vicario S."/>
            <person name="Vieira F.G."/>
            <person name="Vilella A.J."/>
            <person name="Villasante A."/>
            <person name="Walenz B."/>
            <person name="Wang J."/>
            <person name="Wasserman M."/>
            <person name="Watts T."/>
            <person name="Wilson D."/>
            <person name="Wilson R.K."/>
            <person name="Wing R.A."/>
            <person name="Wolfner M.F."/>
            <person name="Wong A."/>
            <person name="Wong G.K."/>
            <person name="Wu C.I."/>
            <person name="Wu G."/>
            <person name="Yamamoto D."/>
            <person name="Yang H.P."/>
            <person name="Yang S.P."/>
            <person name="Yorke J.A."/>
            <person name="Yoshida K."/>
            <person name="Zdobnov E."/>
            <person name="Zhang P."/>
            <person name="Zhang Y."/>
            <person name="Zimin A.V."/>
            <person name="Baldwin J."/>
            <person name="Abdouelleil A."/>
            <person name="Abdulkadir J."/>
            <person name="Abebe A."/>
            <person name="Abera B."/>
            <person name="Abreu J."/>
            <person name="Acer S.C."/>
            <person name="Aftuck L."/>
            <person name="Alexander A."/>
            <person name="An P."/>
            <person name="Anderson E."/>
            <person name="Anderson S."/>
            <person name="Arachi H."/>
            <person name="Azer M."/>
            <person name="Bachantsang P."/>
            <person name="Barry A."/>
            <person name="Bayul T."/>
            <person name="Berlin A."/>
            <person name="Bessette D."/>
            <person name="Bloom T."/>
            <person name="Blye J."/>
            <person name="Boguslavskiy L."/>
            <person name="Bonnet C."/>
            <person name="Boukhgalter B."/>
            <person name="Bourzgui I."/>
            <person name="Brown A."/>
            <person name="Cahill P."/>
            <person name="Channer S."/>
            <person name="Cheshatsang Y."/>
            <person name="Chuda L."/>
            <person name="Citroen M."/>
            <person name="Collymore A."/>
            <person name="Cooke P."/>
            <person name="Costello M."/>
            <person name="D'Aco K."/>
            <person name="Daza R."/>
            <person name="De Haan G."/>
            <person name="DeGray S."/>
            <person name="DeMaso C."/>
            <person name="Dhargay N."/>
            <person name="Dooley K."/>
            <person name="Dooley E."/>
            <person name="Doricent M."/>
            <person name="Dorje P."/>
            <person name="Dorjee K."/>
            <person name="Dupes A."/>
            <person name="Elong R."/>
            <person name="Falk J."/>
            <person name="Farina A."/>
            <person name="Faro S."/>
            <person name="Ferguson D."/>
            <person name="Fisher S."/>
            <person name="Foley C.D."/>
            <person name="Franke A."/>
            <person name="Friedrich D."/>
            <person name="Gadbois L."/>
            <person name="Gearin G."/>
            <person name="Gearin C.R."/>
            <person name="Giannoukos G."/>
            <person name="Goode T."/>
            <person name="Graham J."/>
            <person name="Grandbois E."/>
            <person name="Grewal S."/>
            <person name="Gyaltsen K."/>
            <person name="Hafez N."/>
            <person name="Hagos B."/>
            <person name="Hall J."/>
            <person name="Henson C."/>
            <person name="Hollinger A."/>
            <person name="Honan T."/>
            <person name="Huard M.D."/>
            <person name="Hughes L."/>
            <person name="Hurhula B."/>
            <person name="Husby M.E."/>
            <person name="Kamat A."/>
            <person name="Kanga B."/>
            <person name="Kashin S."/>
            <person name="Khazanovich D."/>
            <person name="Kisner P."/>
            <person name="Lance K."/>
            <person name="Lara M."/>
            <person name="Lee W."/>
            <person name="Lennon N."/>
            <person name="Letendre F."/>
            <person name="LeVine R."/>
            <person name="Lipovsky A."/>
            <person name="Liu X."/>
            <person name="Liu J."/>
            <person name="Liu S."/>
            <person name="Lokyitsang T."/>
            <person name="Lokyitsang Y."/>
            <person name="Lubonja R."/>
            <person name="Lui A."/>
            <person name="MacDonald P."/>
            <person name="Magnisalis V."/>
            <person name="Maru K."/>
            <person name="Matthews C."/>
            <person name="McCusker W."/>
            <person name="McDonough S."/>
            <person name="Mehta T."/>
            <person name="Meldrim J."/>
            <person name="Meneus L."/>
            <person name="Mihai O."/>
            <person name="Mihalev A."/>
            <person name="Mihova T."/>
            <person name="Mittelman R."/>
            <person name="Mlenga V."/>
            <person name="Montmayeur A."/>
            <person name="Mulrain L."/>
            <person name="Navidi A."/>
            <person name="Naylor J."/>
            <person name="Negash T."/>
            <person name="Nguyen T."/>
            <person name="Nguyen N."/>
            <person name="Nicol R."/>
            <person name="Norbu C."/>
            <person name="Norbu N."/>
            <person name="Novod N."/>
            <person name="O'Neill B."/>
            <person name="Osman S."/>
            <person name="Markiewicz E."/>
            <person name="Oyono O.L."/>
            <person name="Patti C."/>
            <person name="Phunkhang P."/>
            <person name="Pierre F."/>
            <person name="Priest M."/>
            <person name="Raghuraman S."/>
            <person name="Rege F."/>
            <person name="Reyes R."/>
            <person name="Rise C."/>
            <person name="Rogov P."/>
            <person name="Ross K."/>
            <person name="Ryan E."/>
            <person name="Settipalli S."/>
            <person name="Shea T."/>
            <person name="Sherpa N."/>
            <person name="Shi L."/>
            <person name="Shih D."/>
            <person name="Sparrow T."/>
            <person name="Spaulding J."/>
            <person name="Stalker J."/>
            <person name="Stange-Thomann N."/>
            <person name="Stavropoulos S."/>
            <person name="Stone C."/>
            <person name="Strader C."/>
            <person name="Tesfaye S."/>
            <person name="Thomson T."/>
            <person name="Thoulutsang Y."/>
            <person name="Thoulutsang D."/>
            <person name="Topham K."/>
            <person name="Topping I."/>
            <person name="Tsamla T."/>
            <person name="Vassiliev H."/>
            <person name="Vo A."/>
            <person name="Wangchuk T."/>
            <person name="Wangdi T."/>
            <person name="Weiand M."/>
            <person name="Wilkinson J."/>
            <person name="Wilson A."/>
            <person name="Yadav S."/>
            <person name="Young G."/>
            <person name="Yu Q."/>
            <person name="Zembek L."/>
            <person name="Zhong D."/>
            <person name="Zimmer A."/>
            <person name="Zwirko Z."/>
            <person name="Jaffe D.B."/>
            <person name="Alvarez P."/>
            <person name="Brockman W."/>
            <person name="Butler J."/>
            <person name="Chin C."/>
            <person name="Gnerre S."/>
            <person name="Grabherr M."/>
            <person name="Kleber M."/>
            <person name="Mauceli E."/>
            <person name="MacCallum I."/>
        </authorList>
    </citation>
    <scope>NUCLEOTIDE SEQUENCE [LARGE SCALE GENOMIC DNA]</scope>
    <source>
        <strain evidence="8">Tucson 14024-0371.13</strain>
    </source>
</reference>
<dbReference type="InParanoid" id="B3LVH8"/>
<gene>
    <name evidence="7" type="primary">Dana\GF16964</name>
    <name evidence="7" type="synonym">dana_GLEANR_18230</name>
    <name evidence="7" type="ORF">GF16964</name>
</gene>
<evidence type="ECO:0000256" key="3">
    <source>
        <dbReference type="ARBA" id="ARBA00022692"/>
    </source>
</evidence>
<dbReference type="HOGENOM" id="CLU_059451_0_0_1"/>
<dbReference type="FunCoup" id="B3LVH8">
    <property type="interactions" value="13"/>
</dbReference>
<dbReference type="GO" id="GO:0007165">
    <property type="term" value="P:signal transduction"/>
    <property type="evidence" value="ECO:0007669"/>
    <property type="project" value="UniProtKB-KW"/>
</dbReference>
<dbReference type="EMBL" id="CH902617">
    <property type="protein sequence ID" value="EDV42548.1"/>
    <property type="molecule type" value="Genomic_DNA"/>
</dbReference>
<keyword evidence="5 6" id="KW-0472">Membrane</keyword>
<dbReference type="OMA" id="YRVDECI"/>
<dbReference type="InterPro" id="IPR013604">
    <property type="entry name" value="7TM_chemorcpt"/>
</dbReference>
<feature type="transmembrane region" description="Helical" evidence="6">
    <location>
        <begin position="262"/>
        <end position="287"/>
    </location>
</feature>
<evidence type="ECO:0000313" key="8">
    <source>
        <dbReference type="Proteomes" id="UP000007801"/>
    </source>
</evidence>
<dbReference type="Pfam" id="PF08395">
    <property type="entry name" value="7tm_7"/>
    <property type="match status" value="1"/>
</dbReference>
<evidence type="ECO:0000256" key="1">
    <source>
        <dbReference type="ARBA" id="ARBA00004651"/>
    </source>
</evidence>
<evidence type="ECO:0000256" key="6">
    <source>
        <dbReference type="RuleBase" id="RU363108"/>
    </source>
</evidence>
<keyword evidence="3 6" id="KW-0812">Transmembrane</keyword>
<proteinExistence type="inferred from homology"/>
<evidence type="ECO:0000256" key="2">
    <source>
        <dbReference type="ARBA" id="ARBA00022475"/>
    </source>
</evidence>
<feature type="transmembrane region" description="Helical" evidence="6">
    <location>
        <begin position="143"/>
        <end position="164"/>
    </location>
</feature>
<keyword evidence="6" id="KW-0807">Transducer</keyword>
<feature type="transmembrane region" description="Helical" evidence="6">
    <location>
        <begin position="372"/>
        <end position="392"/>
    </location>
</feature>
<keyword evidence="6" id="KW-0675">Receptor</keyword>
<evidence type="ECO:0000256" key="4">
    <source>
        <dbReference type="ARBA" id="ARBA00022989"/>
    </source>
</evidence>
<organism evidence="7 8">
    <name type="scientific">Drosophila ananassae</name>
    <name type="common">Fruit fly</name>
    <dbReference type="NCBI Taxonomy" id="7217"/>
    <lineage>
        <taxon>Eukaryota</taxon>
        <taxon>Metazoa</taxon>
        <taxon>Ecdysozoa</taxon>
        <taxon>Arthropoda</taxon>
        <taxon>Hexapoda</taxon>
        <taxon>Insecta</taxon>
        <taxon>Pterygota</taxon>
        <taxon>Neoptera</taxon>
        <taxon>Endopterygota</taxon>
        <taxon>Diptera</taxon>
        <taxon>Brachycera</taxon>
        <taxon>Muscomorpha</taxon>
        <taxon>Ephydroidea</taxon>
        <taxon>Drosophilidae</taxon>
        <taxon>Drosophila</taxon>
        <taxon>Sophophora</taxon>
    </lineage>
</organism>
<dbReference type="GO" id="GO:0050909">
    <property type="term" value="P:sensory perception of taste"/>
    <property type="evidence" value="ECO:0007669"/>
    <property type="project" value="InterPro"/>
</dbReference>
<dbReference type="GO" id="GO:0005886">
    <property type="term" value="C:plasma membrane"/>
    <property type="evidence" value="ECO:0007669"/>
    <property type="project" value="UniProtKB-SubCell"/>
</dbReference>
<evidence type="ECO:0000256" key="5">
    <source>
        <dbReference type="ARBA" id="ARBA00023136"/>
    </source>
</evidence>
<comment type="similarity">
    <text evidence="6">Belongs to the insect chemoreceptor superfamily. Gustatory receptor (GR) family.</text>
</comment>
<comment type="caution">
    <text evidence="6">Lacks conserved residue(s) required for the propagation of feature annotation.</text>
</comment>
<feature type="transmembrane region" description="Helical" evidence="6">
    <location>
        <begin position="57"/>
        <end position="76"/>
    </location>
</feature>
<dbReference type="Proteomes" id="UP000007801">
    <property type="component" value="Unassembled WGS sequence"/>
</dbReference>
<dbReference type="eggNOG" id="ENOG502TCT7">
    <property type="taxonomic scope" value="Eukaryota"/>
</dbReference>
<evidence type="ECO:0000313" key="7">
    <source>
        <dbReference type="EMBL" id="EDV42548.1"/>
    </source>
</evidence>
<dbReference type="AlphaFoldDB" id="B3LVH8"/>
<accession>B3LVH8</accession>
<keyword evidence="2 6" id="KW-1003">Cell membrane</keyword>
<dbReference type="OrthoDB" id="8009671at2759"/>
<feature type="transmembrane region" description="Helical" evidence="6">
    <location>
        <begin position="88"/>
        <end position="108"/>
    </location>
</feature>
<comment type="subcellular location">
    <subcellularLocation>
        <location evidence="1 6">Cell membrane</location>
        <topology evidence="1 6">Multi-pass membrane protein</topology>
    </subcellularLocation>
</comment>
<sequence length="399" mass="46534">MIQILRKVRLPLVSAGVLRFCYYYGRVLGVISFGIERRVSDGSLVGRKQHRFKWYCLSLRILCILLVCLFCMPYVFEIEDPYEFTIQCIRLTSSFLCSICILVLQTVYEHELLRMMNGLLRLFRRVRRLWSQKKFGLGGKREFFLLFFKSVCLVYELKCQVVQLCSPPDWLPTATILGEILVEIGSLMIIHIGFLGYMSIAALYSEVNSFVRSELRRHLRSLERPGGGFVTRRHLRIVGNRLDECIEVYNEIERVGKSFHRLFELPVCMILMFKIFATAVLSFEVIIEDDSYPSKAGIWGLVLKSFADVILLTLAVHEAVGASRVVRRLSLENCPLSEDKDWNMKWEMFLSRLNHFEFRVKPLGLFEVSNEVILFFFSGMITYFTYVVQYGMQTNRLKM</sequence>
<dbReference type="KEGG" id="dan:6499755"/>
<comment type="function">
    <text evidence="6">Gustatory receptor which mediates acceptance or avoidance behavior, depending on its substrates.</text>
</comment>
<keyword evidence="4 6" id="KW-1133">Transmembrane helix</keyword>